<accession>A0AAU9FZ60</accession>
<reference evidence="2 3" key="1">
    <citation type="submission" date="2024-02" db="EMBL/GenBank/DDBJ databases">
        <title>A chromosome-level genome assembly of Drosophila madeirensis, a fruit fly species endemic to Madeira island.</title>
        <authorList>
            <person name="Tomihara K."/>
            <person name="Llopart A."/>
            <person name="Yamamoto D."/>
        </authorList>
    </citation>
    <scope>NUCLEOTIDE SEQUENCE [LARGE SCALE GENOMIC DNA]</scope>
    <source>
        <strain evidence="2 3">RF1</strain>
    </source>
</reference>
<evidence type="ECO:0000313" key="3">
    <source>
        <dbReference type="Proteomes" id="UP001500889"/>
    </source>
</evidence>
<dbReference type="EMBL" id="AP029266">
    <property type="protein sequence ID" value="BFG00551.1"/>
    <property type="molecule type" value="Genomic_DNA"/>
</dbReference>
<dbReference type="Proteomes" id="UP001500889">
    <property type="component" value="Chromosome A"/>
</dbReference>
<feature type="signal peptide" evidence="1">
    <location>
        <begin position="1"/>
        <end position="19"/>
    </location>
</feature>
<protein>
    <recommendedName>
        <fullName evidence="4">Pancreatic trypsin inhibitor</fullName>
    </recommendedName>
</protein>
<evidence type="ECO:0008006" key="4">
    <source>
        <dbReference type="Google" id="ProtNLM"/>
    </source>
</evidence>
<sequence length="80" mass="9010">MGIIPILWLLMSGCVAVAARSKKEKCTPIMWFYHHICFSGKKRIYVAHHGYCLARSSCLSGYITSQRECEQTCLANIING</sequence>
<keyword evidence="3" id="KW-1185">Reference proteome</keyword>
<dbReference type="AlphaFoldDB" id="A0AAU9FZ60"/>
<organism evidence="2 3">
    <name type="scientific">Drosophila madeirensis</name>
    <name type="common">Fruit fly</name>
    <dbReference type="NCBI Taxonomy" id="30013"/>
    <lineage>
        <taxon>Eukaryota</taxon>
        <taxon>Metazoa</taxon>
        <taxon>Ecdysozoa</taxon>
        <taxon>Arthropoda</taxon>
        <taxon>Hexapoda</taxon>
        <taxon>Insecta</taxon>
        <taxon>Pterygota</taxon>
        <taxon>Neoptera</taxon>
        <taxon>Endopterygota</taxon>
        <taxon>Diptera</taxon>
        <taxon>Brachycera</taxon>
        <taxon>Muscomorpha</taxon>
        <taxon>Ephydroidea</taxon>
        <taxon>Drosophilidae</taxon>
        <taxon>Drosophila</taxon>
        <taxon>Sophophora</taxon>
    </lineage>
</organism>
<keyword evidence="1" id="KW-0732">Signal</keyword>
<name>A0AAU9FZ60_DROMD</name>
<evidence type="ECO:0000313" key="2">
    <source>
        <dbReference type="EMBL" id="BFG00551.1"/>
    </source>
</evidence>
<proteinExistence type="predicted"/>
<feature type="chain" id="PRO_5043369990" description="Pancreatic trypsin inhibitor" evidence="1">
    <location>
        <begin position="20"/>
        <end position="80"/>
    </location>
</feature>
<evidence type="ECO:0000256" key="1">
    <source>
        <dbReference type="SAM" id="SignalP"/>
    </source>
</evidence>
<gene>
    <name evidence="2" type="ORF">DMAD_00519</name>
</gene>